<feature type="region of interest" description="Disordered" evidence="1">
    <location>
        <begin position="33"/>
        <end position="69"/>
    </location>
</feature>
<dbReference type="STRING" id="341454.A0A4S2N8N4"/>
<feature type="region of interest" description="Disordered" evidence="1">
    <location>
        <begin position="105"/>
        <end position="132"/>
    </location>
</feature>
<dbReference type="EMBL" id="ML220112">
    <property type="protein sequence ID" value="TGZ85717.1"/>
    <property type="molecule type" value="Genomic_DNA"/>
</dbReference>
<protein>
    <submittedName>
        <fullName evidence="2">Uncharacterized protein</fullName>
    </submittedName>
</protein>
<feature type="compositionally biased region" description="Polar residues" evidence="1">
    <location>
        <begin position="105"/>
        <end position="129"/>
    </location>
</feature>
<proteinExistence type="predicted"/>
<dbReference type="AlphaFoldDB" id="A0A4S2N8N4"/>
<dbReference type="OrthoDB" id="410701at2759"/>
<feature type="region of interest" description="Disordered" evidence="1">
    <location>
        <begin position="185"/>
        <end position="205"/>
    </location>
</feature>
<feature type="compositionally biased region" description="Low complexity" evidence="1">
    <location>
        <begin position="832"/>
        <end position="845"/>
    </location>
</feature>
<feature type="region of interest" description="Disordered" evidence="1">
    <location>
        <begin position="832"/>
        <end position="866"/>
    </location>
</feature>
<evidence type="ECO:0000313" key="3">
    <source>
        <dbReference type="Proteomes" id="UP000298138"/>
    </source>
</evidence>
<organism evidence="2 3">
    <name type="scientific">Ascodesmis nigricans</name>
    <dbReference type="NCBI Taxonomy" id="341454"/>
    <lineage>
        <taxon>Eukaryota</taxon>
        <taxon>Fungi</taxon>
        <taxon>Dikarya</taxon>
        <taxon>Ascomycota</taxon>
        <taxon>Pezizomycotina</taxon>
        <taxon>Pezizomycetes</taxon>
        <taxon>Pezizales</taxon>
        <taxon>Ascodesmidaceae</taxon>
        <taxon>Ascodesmis</taxon>
    </lineage>
</organism>
<evidence type="ECO:0000313" key="2">
    <source>
        <dbReference type="EMBL" id="TGZ85717.1"/>
    </source>
</evidence>
<dbReference type="InParanoid" id="A0A4S2N8N4"/>
<name>A0A4S2N8N4_9PEZI</name>
<dbReference type="Proteomes" id="UP000298138">
    <property type="component" value="Unassembled WGS sequence"/>
</dbReference>
<gene>
    <name evidence="2" type="ORF">EX30DRAFT_393040</name>
</gene>
<keyword evidence="3" id="KW-1185">Reference proteome</keyword>
<reference evidence="2 3" key="1">
    <citation type="submission" date="2019-04" db="EMBL/GenBank/DDBJ databases">
        <title>Comparative genomics and transcriptomics to analyze fruiting body development in filamentous ascomycetes.</title>
        <authorList>
            <consortium name="DOE Joint Genome Institute"/>
            <person name="Lutkenhaus R."/>
            <person name="Traeger S."/>
            <person name="Breuer J."/>
            <person name="Kuo A."/>
            <person name="Lipzen A."/>
            <person name="Pangilinan J."/>
            <person name="Dilworth D."/>
            <person name="Sandor L."/>
            <person name="Poggeler S."/>
            <person name="Barry K."/>
            <person name="Grigoriev I.V."/>
            <person name="Nowrousian M."/>
        </authorList>
    </citation>
    <scope>NUCLEOTIDE SEQUENCE [LARGE SCALE GENOMIC DNA]</scope>
    <source>
        <strain evidence="2 3">CBS 389.68</strain>
    </source>
</reference>
<accession>A0A4S2N8N4</accession>
<evidence type="ECO:0000256" key="1">
    <source>
        <dbReference type="SAM" id="MobiDB-lite"/>
    </source>
</evidence>
<sequence>MNIFASAFARALSRQPPSAHLICRFTSSLSTSEREIEDGEAEPVTALSSAGRVEAERSGQEGSQAGQLGSLEVGEENYGHAMKSELGGSSHRGQQAEDIHDSTSLYPQFRPNQHQSTPRVSRPSPNSDYPKSHTELLRNLHRIGSAVDIPDAPPPWKSDLSYTDPFFRRAKQDLITSAGALLRADTHEPSSLKRNKRSSGRKQSLKEITGHMVKNWRPGKLREAMLVFDQDVHDYLKANDLSFTDIAKWAWVLKAPNTRLAGKRLRSIQDRVKIRPFLLLMLLRGRYLDRETLRFLVPHVERLLDRKTQFGVRDHKTAVVMFVRLLRKAREVWPLVLPRIAQMISAYDFSSTAHGGTPTAWVTLVYNRLLSLLAIPSIGAPFRHVTTLRDCQFTIIQKMAERGHPVTREGYRAIIRVHLALPKSEIEKITVRRMTASWPPWEEEHDGWDAVQRQLHGIRKSRASELLDQMVIAGYGHKAWEMEASVLAGKDTDGTPTIQTRAFLRRRQSLRRLDIWASRIRATRTIDEAWWNFLNYRRECPGRTSVRIYEEMFQKLSQSQRLHDLEAKKAAARELVQQLPPSAHRVHGFTRRDIWLRHMDDQARRNVAGDGIEVHRSTNEWHEIRPSSQPPTIQELWDMLVADNIRPTTQLVTLLLKESSSTEFAFQVLKQWDAMTAIAFITPLESEPPIPPVPLNKITDIPTYPVFTAYLHVLTKQGHIDDAIQLLRFHGAPYAPAWMLVMGWKVRPKVFGKMDMSERAAALKEVWDLYDEAKEFVEVENEMCRVLAVTVEKWVTGLREDVQQCWVELWGEPVERLVKICWELWGVRPNPAASSPSYSTATLATGPSREQQDAQESVSHRSSSASSLIGTLPPELIPSPVHLHHVIRAFGFSGRYTYIVTLLQHLSRTNTPLNGHMGTRVLIASRLFLEGATLRSNHPSLATLGEGEEIGRAALKEMDKLVKDEWGGWGGGGGRLGRGNGQKEGMDQVDVELEMLRYLQLGGLRRGAWADRESRALPLMGSLEGFM</sequence>